<dbReference type="AlphaFoldDB" id="A0A6S6P0F4"/>
<feature type="transmembrane region" description="Helical" evidence="12">
    <location>
        <begin position="294"/>
        <end position="315"/>
    </location>
</feature>
<dbReference type="InterPro" id="IPR036259">
    <property type="entry name" value="MFS_trans_sf"/>
</dbReference>
<evidence type="ECO:0000256" key="4">
    <source>
        <dbReference type="ARBA" id="ARBA00022475"/>
    </source>
</evidence>
<evidence type="ECO:0000256" key="10">
    <source>
        <dbReference type="ARBA" id="ARBA00039918"/>
    </source>
</evidence>
<comment type="similarity">
    <text evidence="2">Belongs to the major facilitator superfamily. Metabolite:H+ Symporter (MHS) family (TC 2.A.1.6) family.</text>
</comment>
<dbReference type="PANTHER" id="PTHR43045:SF2">
    <property type="entry name" value="INNER MEMBRANE METABOLITE TRANSPORT PROTEIN YHJE"/>
    <property type="match status" value="1"/>
</dbReference>
<dbReference type="FunFam" id="1.20.1250.20:FF:000001">
    <property type="entry name" value="Dicarboxylate MFS transporter"/>
    <property type="match status" value="1"/>
</dbReference>
<evidence type="ECO:0000256" key="3">
    <source>
        <dbReference type="ARBA" id="ARBA00022448"/>
    </source>
</evidence>
<dbReference type="GO" id="GO:0015293">
    <property type="term" value="F:symporter activity"/>
    <property type="evidence" value="ECO:0007669"/>
    <property type="project" value="UniProtKB-KW"/>
</dbReference>
<proteinExistence type="inferred from homology"/>
<feature type="transmembrane region" description="Helical" evidence="12">
    <location>
        <begin position="418"/>
        <end position="438"/>
    </location>
</feature>
<dbReference type="InterPro" id="IPR005828">
    <property type="entry name" value="MFS_sugar_transport-like"/>
</dbReference>
<evidence type="ECO:0000256" key="11">
    <source>
        <dbReference type="SAM" id="MobiDB-lite"/>
    </source>
</evidence>
<feature type="transmembrane region" description="Helical" evidence="12">
    <location>
        <begin position="67"/>
        <end position="91"/>
    </location>
</feature>
<evidence type="ECO:0000256" key="2">
    <source>
        <dbReference type="ARBA" id="ARBA00008240"/>
    </source>
</evidence>
<dbReference type="InterPro" id="IPR005829">
    <property type="entry name" value="Sugar_transporter_CS"/>
</dbReference>
<dbReference type="Pfam" id="PF00083">
    <property type="entry name" value="Sugar_tr"/>
    <property type="match status" value="2"/>
</dbReference>
<feature type="region of interest" description="Disordered" evidence="11">
    <location>
        <begin position="1"/>
        <end position="23"/>
    </location>
</feature>
<accession>A0A6S6P0F4</accession>
<feature type="transmembrane region" description="Helical" evidence="12">
    <location>
        <begin position="388"/>
        <end position="412"/>
    </location>
</feature>
<evidence type="ECO:0000256" key="8">
    <source>
        <dbReference type="ARBA" id="ARBA00023136"/>
    </source>
</evidence>
<feature type="transmembrane region" description="Helical" evidence="12">
    <location>
        <begin position="103"/>
        <end position="121"/>
    </location>
</feature>
<evidence type="ECO:0000256" key="6">
    <source>
        <dbReference type="ARBA" id="ARBA00022847"/>
    </source>
</evidence>
<name>A0A6S6P0F4_9MYCO</name>
<feature type="transmembrane region" description="Helical" evidence="12">
    <location>
        <begin position="261"/>
        <end position="282"/>
    </location>
</feature>
<dbReference type="EMBL" id="AP023287">
    <property type="protein sequence ID" value="BCI52254.1"/>
    <property type="molecule type" value="Genomic_DNA"/>
</dbReference>
<feature type="transmembrane region" description="Helical" evidence="12">
    <location>
        <begin position="127"/>
        <end position="147"/>
    </location>
</feature>
<feature type="transmembrane region" description="Helical" evidence="12">
    <location>
        <begin position="205"/>
        <end position="224"/>
    </location>
</feature>
<feature type="transmembrane region" description="Helical" evidence="12">
    <location>
        <begin position="352"/>
        <end position="376"/>
    </location>
</feature>
<evidence type="ECO:0000259" key="13">
    <source>
        <dbReference type="PROSITE" id="PS50850"/>
    </source>
</evidence>
<reference evidence="14 15" key="1">
    <citation type="submission" date="2020-07" db="EMBL/GenBank/DDBJ databases">
        <title>Complete genome sequence of Mycolicibacterium litorale like strain isolated from cardiac implantable electronic device infection.</title>
        <authorList>
            <person name="Fukano H."/>
            <person name="Miyama H."/>
            <person name="Hoshino Y."/>
        </authorList>
    </citation>
    <scope>NUCLEOTIDE SEQUENCE [LARGE SCALE GENOMIC DNA]</scope>
    <source>
        <strain evidence="14 15">NIIDNTM18</strain>
    </source>
</reference>
<dbReference type="PANTHER" id="PTHR43045">
    <property type="entry name" value="SHIKIMATE TRANSPORTER"/>
    <property type="match status" value="1"/>
</dbReference>
<comment type="function">
    <text evidence="9">May be a proton symporter involved in the uptake of osmolytes such as proline and glycine betaine.</text>
</comment>
<keyword evidence="3" id="KW-0813">Transport</keyword>
<organism evidence="14 15">
    <name type="scientific">Mycolicibacterium litorale</name>
    <dbReference type="NCBI Taxonomy" id="758802"/>
    <lineage>
        <taxon>Bacteria</taxon>
        <taxon>Bacillati</taxon>
        <taxon>Actinomycetota</taxon>
        <taxon>Actinomycetes</taxon>
        <taxon>Mycobacteriales</taxon>
        <taxon>Mycobacteriaceae</taxon>
        <taxon>Mycolicibacterium</taxon>
    </lineage>
</organism>
<keyword evidence="5 12" id="KW-0812">Transmembrane</keyword>
<evidence type="ECO:0000256" key="7">
    <source>
        <dbReference type="ARBA" id="ARBA00022989"/>
    </source>
</evidence>
<evidence type="ECO:0000256" key="9">
    <source>
        <dbReference type="ARBA" id="ARBA00037295"/>
    </source>
</evidence>
<dbReference type="PROSITE" id="PS50850">
    <property type="entry name" value="MFS"/>
    <property type="match status" value="1"/>
</dbReference>
<evidence type="ECO:0000313" key="14">
    <source>
        <dbReference type="EMBL" id="BCI52254.1"/>
    </source>
</evidence>
<dbReference type="InterPro" id="IPR020846">
    <property type="entry name" value="MFS_dom"/>
</dbReference>
<dbReference type="SUPFAM" id="SSF103473">
    <property type="entry name" value="MFS general substrate transporter"/>
    <property type="match status" value="1"/>
</dbReference>
<feature type="transmembrane region" description="Helical" evidence="12">
    <location>
        <begin position="168"/>
        <end position="193"/>
    </location>
</feature>
<evidence type="ECO:0000313" key="15">
    <source>
        <dbReference type="Proteomes" id="UP000515734"/>
    </source>
</evidence>
<keyword evidence="8 12" id="KW-0472">Membrane</keyword>
<comment type="subcellular location">
    <subcellularLocation>
        <location evidence="1">Cell membrane</location>
        <topology evidence="1">Multi-pass membrane protein</topology>
    </subcellularLocation>
</comment>
<keyword evidence="6" id="KW-0769">Symport</keyword>
<evidence type="ECO:0000256" key="1">
    <source>
        <dbReference type="ARBA" id="ARBA00004651"/>
    </source>
</evidence>
<evidence type="ECO:0000256" key="12">
    <source>
        <dbReference type="SAM" id="Phobius"/>
    </source>
</evidence>
<feature type="domain" description="Major facilitator superfamily (MFS) profile" evidence="13">
    <location>
        <begin position="30"/>
        <end position="443"/>
    </location>
</feature>
<feature type="transmembrane region" description="Helical" evidence="12">
    <location>
        <begin position="327"/>
        <end position="346"/>
    </location>
</feature>
<dbReference type="GO" id="GO:0005886">
    <property type="term" value="C:plasma membrane"/>
    <property type="evidence" value="ECO:0007669"/>
    <property type="project" value="UniProtKB-SubCell"/>
</dbReference>
<protein>
    <recommendedName>
        <fullName evidence="10">Putative proline/betaine transporter</fullName>
    </recommendedName>
</protein>
<feature type="transmembrane region" description="Helical" evidence="12">
    <location>
        <begin position="42"/>
        <end position="61"/>
    </location>
</feature>
<sequence>MFAMNTRGVGTDRRANATARPESTHSLRHVSRAAFVGSAIEFYDFFIYGTAAALVFPTVFFPDLSHVMATTASLGTFAAAFVSRPIGAAVFGHFGDRIGRKRILVLTLLMMGIATVGIGLIPSSASIGVAAPLLLIALRLVQGFAVGGEWAGSALLSAEHAPPNRRGYYGMFTQLGLGTALMLANLVFLGVHLAFGETSSAFLQWGWRIPFLLSAVLIVTALYIRLRVPETPEFAEGADAAQQPHTGVPLVVLFRSQGRQLLLAAGAATCVPMLVYQAGTFFTHYAAAHMGYPMSLVLLVGVIGGLCAVACAACSATLSDTHGRRRMLALGFVVALPWSLVIFPLIDLHNEWVFALSLVITYAVIGFCMGPLAAFIPELFAARYRYTGAALALNAGGILGGAVPPVVSPLLLASFGTWAVAAMMGGLALVSLVCVALLPETAGRQGSPTAAAPVTG</sequence>
<dbReference type="Gene3D" id="1.20.1250.20">
    <property type="entry name" value="MFS general substrate transporter like domains"/>
    <property type="match status" value="2"/>
</dbReference>
<gene>
    <name evidence="14" type="ORF">NIIDNTM18_15320</name>
</gene>
<evidence type="ECO:0000256" key="5">
    <source>
        <dbReference type="ARBA" id="ARBA00022692"/>
    </source>
</evidence>
<dbReference type="Proteomes" id="UP000515734">
    <property type="component" value="Chromosome"/>
</dbReference>
<keyword evidence="4" id="KW-1003">Cell membrane</keyword>
<keyword evidence="7 12" id="KW-1133">Transmembrane helix</keyword>
<dbReference type="PROSITE" id="PS00217">
    <property type="entry name" value="SUGAR_TRANSPORT_2"/>
    <property type="match status" value="1"/>
</dbReference>
<dbReference type="CDD" id="cd17369">
    <property type="entry name" value="MFS_ShiA_like"/>
    <property type="match status" value="1"/>
</dbReference>